<evidence type="ECO:0000256" key="3">
    <source>
        <dbReference type="ARBA" id="ARBA00023274"/>
    </source>
</evidence>
<sequence>MADEKKDKAATEAAPKAAAKKAPAAKATTEAAAEKKAPAKKAASKTAAAKADTTEATEAAAKPAAKKAPAKAADKAPATTQSAAAKKAAEDAAKPGAGGTLKVHHLRPAPGAKTAKTRVGRGEASKGKTAGRGTKGTKARYQVPARFEGGQMPLHMRLPKLRGFKNPFRVEYQVVNLDKLSALYPDGGDVTVADLVSKGAVRKGQPVKVLGTGELTVKVSVAVDAYSASAKEKIVAAGGSVAEG</sequence>
<keyword evidence="3 4" id="KW-0687">Ribonucleoprotein</keyword>
<dbReference type="HAMAP" id="MF_01341">
    <property type="entry name" value="Ribosomal_uL15"/>
    <property type="match status" value="1"/>
</dbReference>
<dbReference type="Gene3D" id="3.100.10.10">
    <property type="match status" value="1"/>
</dbReference>
<evidence type="ECO:0000256" key="2">
    <source>
        <dbReference type="ARBA" id="ARBA00022980"/>
    </source>
</evidence>
<gene>
    <name evidence="4 7" type="primary">rplO</name>
    <name evidence="7" type="ORF">KIN34_08555</name>
</gene>
<keyword evidence="2 4" id="KW-0689">Ribosomal protein</keyword>
<reference evidence="7 8" key="1">
    <citation type="submission" date="2021-05" db="EMBL/GenBank/DDBJ databases">
        <title>Description of Cellulomonas sp. DKR-3 sp. nov.</title>
        <authorList>
            <person name="Dahal R.H."/>
            <person name="Chaudhary D.K."/>
        </authorList>
    </citation>
    <scope>NUCLEOTIDE SEQUENCE [LARGE SCALE GENOMIC DNA]</scope>
    <source>
        <strain evidence="7 8">DKR-3</strain>
    </source>
</reference>
<feature type="compositionally biased region" description="Low complexity" evidence="5">
    <location>
        <begin position="44"/>
        <end position="63"/>
    </location>
</feature>
<keyword evidence="4" id="KW-0699">rRNA-binding</keyword>
<keyword evidence="4" id="KW-0694">RNA-binding</keyword>
<dbReference type="InterPro" id="IPR021131">
    <property type="entry name" value="Ribosomal_uL15/eL18"/>
</dbReference>
<proteinExistence type="inferred from homology"/>
<organism evidence="7 8">
    <name type="scientific">Cellulomonas fulva</name>
    <dbReference type="NCBI Taxonomy" id="2835530"/>
    <lineage>
        <taxon>Bacteria</taxon>
        <taxon>Bacillati</taxon>
        <taxon>Actinomycetota</taxon>
        <taxon>Actinomycetes</taxon>
        <taxon>Micrococcales</taxon>
        <taxon>Cellulomonadaceae</taxon>
        <taxon>Cellulomonas</taxon>
    </lineage>
</organism>
<dbReference type="GO" id="GO:0005840">
    <property type="term" value="C:ribosome"/>
    <property type="evidence" value="ECO:0007669"/>
    <property type="project" value="UniProtKB-KW"/>
</dbReference>
<dbReference type="InterPro" id="IPR036227">
    <property type="entry name" value="Ribosomal_uL15/eL18_sf"/>
</dbReference>
<name>A0ABS5TYU4_9CELL</name>
<dbReference type="Pfam" id="PF00828">
    <property type="entry name" value="Ribosomal_L27A"/>
    <property type="match status" value="1"/>
</dbReference>
<keyword evidence="8" id="KW-1185">Reference proteome</keyword>
<evidence type="ECO:0000256" key="5">
    <source>
        <dbReference type="SAM" id="MobiDB-lite"/>
    </source>
</evidence>
<feature type="domain" description="Large ribosomal subunit protein uL15/eL18" evidence="6">
    <location>
        <begin position="174"/>
        <end position="241"/>
    </location>
</feature>
<feature type="compositionally biased region" description="Low complexity" evidence="5">
    <location>
        <begin position="70"/>
        <end position="86"/>
    </location>
</feature>
<evidence type="ECO:0000256" key="4">
    <source>
        <dbReference type="HAMAP-Rule" id="MF_01341"/>
    </source>
</evidence>
<dbReference type="PANTHER" id="PTHR12934:SF11">
    <property type="entry name" value="LARGE RIBOSOMAL SUBUNIT PROTEIN UL15M"/>
    <property type="match status" value="1"/>
</dbReference>
<feature type="compositionally biased region" description="Basic and acidic residues" evidence="5">
    <location>
        <begin position="1"/>
        <end position="10"/>
    </location>
</feature>
<evidence type="ECO:0000259" key="6">
    <source>
        <dbReference type="Pfam" id="PF00828"/>
    </source>
</evidence>
<comment type="subunit">
    <text evidence="4">Part of the 50S ribosomal subunit.</text>
</comment>
<comment type="function">
    <text evidence="4">Binds to the 23S rRNA.</text>
</comment>
<comment type="caution">
    <text evidence="7">The sequence shown here is derived from an EMBL/GenBank/DDBJ whole genome shotgun (WGS) entry which is preliminary data.</text>
</comment>
<dbReference type="PANTHER" id="PTHR12934">
    <property type="entry name" value="50S RIBOSOMAL PROTEIN L15"/>
    <property type="match status" value="1"/>
</dbReference>
<evidence type="ECO:0000313" key="8">
    <source>
        <dbReference type="Proteomes" id="UP000722125"/>
    </source>
</evidence>
<dbReference type="NCBIfam" id="TIGR01071">
    <property type="entry name" value="rplO_bact"/>
    <property type="match status" value="1"/>
</dbReference>
<dbReference type="SUPFAM" id="SSF52080">
    <property type="entry name" value="Ribosomal proteins L15p and L18e"/>
    <property type="match status" value="1"/>
</dbReference>
<dbReference type="EMBL" id="JAHBOH010000001">
    <property type="protein sequence ID" value="MBT0994334.1"/>
    <property type="molecule type" value="Genomic_DNA"/>
</dbReference>
<evidence type="ECO:0000256" key="1">
    <source>
        <dbReference type="ARBA" id="ARBA00007320"/>
    </source>
</evidence>
<feature type="region of interest" description="Disordered" evidence="5">
    <location>
        <begin position="1"/>
        <end position="138"/>
    </location>
</feature>
<dbReference type="Proteomes" id="UP000722125">
    <property type="component" value="Unassembled WGS sequence"/>
</dbReference>
<dbReference type="InterPro" id="IPR030878">
    <property type="entry name" value="Ribosomal_uL15"/>
</dbReference>
<dbReference type="RefSeq" id="WP_214349251.1">
    <property type="nucleotide sequence ID" value="NZ_JAHBOH010000001.1"/>
</dbReference>
<feature type="compositionally biased region" description="Low complexity" evidence="5">
    <location>
        <begin position="11"/>
        <end position="31"/>
    </location>
</feature>
<dbReference type="InterPro" id="IPR005749">
    <property type="entry name" value="Ribosomal_uL15_bac-type"/>
</dbReference>
<accession>A0ABS5TYU4</accession>
<protein>
    <recommendedName>
        <fullName evidence="4">Large ribosomal subunit protein uL15</fullName>
    </recommendedName>
</protein>
<evidence type="ECO:0000313" key="7">
    <source>
        <dbReference type="EMBL" id="MBT0994334.1"/>
    </source>
</evidence>
<comment type="similarity">
    <text evidence="1 4">Belongs to the universal ribosomal protein uL15 family.</text>
</comment>